<keyword evidence="1" id="KW-0732">Signal</keyword>
<dbReference type="STRING" id="445709.ABW99_00425"/>
<reference evidence="4" key="1">
    <citation type="submission" date="2015-06" db="EMBL/GenBank/DDBJ databases">
        <authorList>
            <person name="Lim Y.L."/>
            <person name="Ee R."/>
            <person name="Yong D."/>
            <person name="How K.Y."/>
            <person name="Yin W.F."/>
            <person name="Chan K.G."/>
        </authorList>
    </citation>
    <scope>NUCLEOTIDE SEQUENCE [LARGE SCALE GENOMIC DNA]</scope>
    <source>
        <strain evidence="4">DSM 25325</strain>
    </source>
</reference>
<feature type="domain" description="Glycine zipper 2TM" evidence="2">
    <location>
        <begin position="73"/>
        <end position="114"/>
    </location>
</feature>
<dbReference type="GO" id="GO:0019867">
    <property type="term" value="C:outer membrane"/>
    <property type="evidence" value="ECO:0007669"/>
    <property type="project" value="InterPro"/>
</dbReference>
<feature type="signal peptide" evidence="1">
    <location>
        <begin position="1"/>
        <end position="23"/>
    </location>
</feature>
<dbReference type="PATRIC" id="fig|445709.3.peg.101"/>
<dbReference type="InterPro" id="IPR008816">
    <property type="entry name" value="Gly_zipper_2TM_dom"/>
</dbReference>
<organism evidence="3 4">
    <name type="scientific">Pandoraea thiooxydans</name>
    <dbReference type="NCBI Taxonomy" id="445709"/>
    <lineage>
        <taxon>Bacteria</taxon>
        <taxon>Pseudomonadati</taxon>
        <taxon>Pseudomonadota</taxon>
        <taxon>Betaproteobacteria</taxon>
        <taxon>Burkholderiales</taxon>
        <taxon>Burkholderiaceae</taxon>
        <taxon>Pandoraea</taxon>
    </lineage>
</organism>
<evidence type="ECO:0000259" key="2">
    <source>
        <dbReference type="Pfam" id="PF05433"/>
    </source>
</evidence>
<dbReference type="KEGG" id="ptx:ABW99_00425"/>
<proteinExistence type="predicted"/>
<dbReference type="PROSITE" id="PS51257">
    <property type="entry name" value="PROKAR_LIPOPROTEIN"/>
    <property type="match status" value="1"/>
</dbReference>
<dbReference type="EMBL" id="CP011568">
    <property type="protein sequence ID" value="AKJ66922.1"/>
    <property type="molecule type" value="Genomic_DNA"/>
</dbReference>
<dbReference type="Pfam" id="PF05433">
    <property type="entry name" value="Rick_17kDa_Anti"/>
    <property type="match status" value="1"/>
</dbReference>
<protein>
    <recommendedName>
        <fullName evidence="2">Glycine zipper 2TM domain-containing protein</fullName>
    </recommendedName>
</protein>
<name>A0A0G3ENQ7_9BURK</name>
<gene>
    <name evidence="3" type="ORF">ABW99_00425</name>
</gene>
<evidence type="ECO:0000313" key="3">
    <source>
        <dbReference type="EMBL" id="AKJ66922.1"/>
    </source>
</evidence>
<dbReference type="OrthoDB" id="9156388at2"/>
<accession>A0A0G3ENQ7</accession>
<dbReference type="AlphaFoldDB" id="A0A0G3ENQ7"/>
<keyword evidence="4" id="KW-1185">Reference proteome</keyword>
<sequence length="172" mass="17292">MKKAGALLCGAIAVTVLFSGCQATGEQYAANVYQANQVNARQAARTVRILAVMPAKVQVDNRQAKQAAQIFAGILGAVAGGAIGHSIGNRDASNTTLGAVTGGVAGAAAGSMVGSQTLVDGVSITYVQDGQTYNSAQVGALCQFAPGEAVMISTGPNETRIQPNAICPIAKK</sequence>
<dbReference type="Proteomes" id="UP000036700">
    <property type="component" value="Chromosome"/>
</dbReference>
<feature type="chain" id="PRO_5002553623" description="Glycine zipper 2TM domain-containing protein" evidence="1">
    <location>
        <begin position="24"/>
        <end position="172"/>
    </location>
</feature>
<evidence type="ECO:0000256" key="1">
    <source>
        <dbReference type="SAM" id="SignalP"/>
    </source>
</evidence>
<evidence type="ECO:0000313" key="4">
    <source>
        <dbReference type="Proteomes" id="UP000036700"/>
    </source>
</evidence>